<keyword evidence="3" id="KW-1185">Reference proteome</keyword>
<feature type="non-terminal residue" evidence="2">
    <location>
        <position position="61"/>
    </location>
</feature>
<feature type="region of interest" description="Disordered" evidence="1">
    <location>
        <begin position="34"/>
        <end position="61"/>
    </location>
</feature>
<evidence type="ECO:0000313" key="2">
    <source>
        <dbReference type="EMBL" id="CAB0027833.1"/>
    </source>
</evidence>
<evidence type="ECO:0000313" key="3">
    <source>
        <dbReference type="Proteomes" id="UP000479190"/>
    </source>
</evidence>
<gene>
    <name evidence="2" type="ORF">TBRA_LOCUS63</name>
</gene>
<dbReference type="AlphaFoldDB" id="A0A6H5HU15"/>
<feature type="compositionally biased region" description="Polar residues" evidence="1">
    <location>
        <begin position="49"/>
        <end position="61"/>
    </location>
</feature>
<dbReference type="EMBL" id="CADCXV010000003">
    <property type="protein sequence ID" value="CAB0027833.1"/>
    <property type="molecule type" value="Genomic_DNA"/>
</dbReference>
<evidence type="ECO:0000256" key="1">
    <source>
        <dbReference type="SAM" id="MobiDB-lite"/>
    </source>
</evidence>
<protein>
    <submittedName>
        <fullName evidence="2">Uncharacterized protein</fullName>
    </submittedName>
</protein>
<name>A0A6H5HU15_9HYME</name>
<organism evidence="2 3">
    <name type="scientific">Trichogramma brassicae</name>
    <dbReference type="NCBI Taxonomy" id="86971"/>
    <lineage>
        <taxon>Eukaryota</taxon>
        <taxon>Metazoa</taxon>
        <taxon>Ecdysozoa</taxon>
        <taxon>Arthropoda</taxon>
        <taxon>Hexapoda</taxon>
        <taxon>Insecta</taxon>
        <taxon>Pterygota</taxon>
        <taxon>Neoptera</taxon>
        <taxon>Endopterygota</taxon>
        <taxon>Hymenoptera</taxon>
        <taxon>Apocrita</taxon>
        <taxon>Proctotrupomorpha</taxon>
        <taxon>Chalcidoidea</taxon>
        <taxon>Trichogrammatidae</taxon>
        <taxon>Trichogramma</taxon>
    </lineage>
</organism>
<reference evidence="2 3" key="1">
    <citation type="submission" date="2020-02" db="EMBL/GenBank/DDBJ databases">
        <authorList>
            <person name="Ferguson B K."/>
        </authorList>
    </citation>
    <scope>NUCLEOTIDE SEQUENCE [LARGE SCALE GENOMIC DNA]</scope>
</reference>
<sequence length="61" mass="7009">MRARHPKSKCHAITTRHLHESGSLSVLRYRCDNDHHDSRDVARPRTRAHISSTQNLIPSVV</sequence>
<dbReference type="Proteomes" id="UP000479190">
    <property type="component" value="Unassembled WGS sequence"/>
</dbReference>
<proteinExistence type="predicted"/>
<accession>A0A6H5HU15</accession>
<feature type="compositionally biased region" description="Basic and acidic residues" evidence="1">
    <location>
        <begin position="34"/>
        <end position="43"/>
    </location>
</feature>